<evidence type="ECO:0000256" key="1">
    <source>
        <dbReference type="ARBA" id="ARBA00022801"/>
    </source>
</evidence>
<dbReference type="Gene3D" id="3.90.1140.10">
    <property type="entry name" value="Cyclic phosphodiesterase"/>
    <property type="match status" value="1"/>
</dbReference>
<dbReference type="InterPro" id="IPR004175">
    <property type="entry name" value="RNA_CPDase"/>
</dbReference>
<dbReference type="EMBL" id="MLJW01000161">
    <property type="protein sequence ID" value="OIQ95729.1"/>
    <property type="molecule type" value="Genomic_DNA"/>
</dbReference>
<dbReference type="PANTHER" id="PTHR35561">
    <property type="entry name" value="RNA 2',3'-CYCLIC PHOSPHODIESTERASE"/>
    <property type="match status" value="1"/>
</dbReference>
<keyword evidence="1" id="KW-0378">Hydrolase</keyword>
<name>A0A1J5RIZ2_9ZZZZ</name>
<dbReference type="SUPFAM" id="SSF55144">
    <property type="entry name" value="LigT-like"/>
    <property type="match status" value="1"/>
</dbReference>
<dbReference type="HAMAP" id="MF_01940">
    <property type="entry name" value="RNA_CPDase"/>
    <property type="match status" value="1"/>
</dbReference>
<keyword evidence="3" id="KW-0436">Ligase</keyword>
<comment type="caution">
    <text evidence="3">The sequence shown here is derived from an EMBL/GenBank/DDBJ whole genome shotgun (WGS) entry which is preliminary data.</text>
</comment>
<feature type="domain" description="Phosphoesterase HXTX" evidence="2">
    <location>
        <begin position="21"/>
        <end position="91"/>
    </location>
</feature>
<dbReference type="GO" id="GO:0008664">
    <property type="term" value="F:RNA 2',3'-cyclic 3'-phosphodiesterase activity"/>
    <property type="evidence" value="ECO:0007669"/>
    <property type="project" value="InterPro"/>
</dbReference>
<reference evidence="3" key="1">
    <citation type="submission" date="2016-10" db="EMBL/GenBank/DDBJ databases">
        <title>Sequence of Gallionella enrichment culture.</title>
        <authorList>
            <person name="Poehlein A."/>
            <person name="Muehling M."/>
            <person name="Daniel R."/>
        </authorList>
    </citation>
    <scope>NUCLEOTIDE SEQUENCE</scope>
</reference>
<gene>
    <name evidence="3" type="primary">ligT_6</name>
    <name evidence="3" type="ORF">GALL_223040</name>
</gene>
<evidence type="ECO:0000313" key="3">
    <source>
        <dbReference type="EMBL" id="OIQ95729.1"/>
    </source>
</evidence>
<dbReference type="NCBIfam" id="TIGR02258">
    <property type="entry name" value="2_5_ligase"/>
    <property type="match status" value="1"/>
</dbReference>
<dbReference type="EC" id="6.5.1.-" evidence="3"/>
<proteinExistence type="inferred from homology"/>
<dbReference type="GO" id="GO:0016874">
    <property type="term" value="F:ligase activity"/>
    <property type="evidence" value="ECO:0007669"/>
    <property type="project" value="UniProtKB-KW"/>
</dbReference>
<sequence>MAAPERRRLFFALWPDQAVSTRLAAAARAAHALCGGRVMRRDSLHLTLVFVGAVTEPLVDKLHRAASLVSAEAFSLSFDRYGCWQRKGIVWAGCAASPPLSDLVGQLAGRLVDVGLRLERREFAAHLTLLRNARCVDLAQFSAIDWPVAEFVLVESQLAASAGGYTIIGRWPLAQPPSWQTRVS</sequence>
<dbReference type="Pfam" id="PF02834">
    <property type="entry name" value="LigT_PEase"/>
    <property type="match status" value="1"/>
</dbReference>
<dbReference type="GO" id="GO:0004113">
    <property type="term" value="F:2',3'-cyclic-nucleotide 3'-phosphodiesterase activity"/>
    <property type="evidence" value="ECO:0007669"/>
    <property type="project" value="InterPro"/>
</dbReference>
<organism evidence="3">
    <name type="scientific">mine drainage metagenome</name>
    <dbReference type="NCBI Taxonomy" id="410659"/>
    <lineage>
        <taxon>unclassified sequences</taxon>
        <taxon>metagenomes</taxon>
        <taxon>ecological metagenomes</taxon>
    </lineage>
</organism>
<dbReference type="PANTHER" id="PTHR35561:SF1">
    <property type="entry name" value="RNA 2',3'-CYCLIC PHOSPHODIESTERASE"/>
    <property type="match status" value="1"/>
</dbReference>
<protein>
    <submittedName>
        <fullName evidence="3">2'-5'-RNA ligase</fullName>
        <ecNumber evidence="3">6.5.1.-</ecNumber>
    </submittedName>
</protein>
<dbReference type="InterPro" id="IPR014051">
    <property type="entry name" value="Phosphoesterase_HXTX"/>
</dbReference>
<dbReference type="AlphaFoldDB" id="A0A1J5RIZ2"/>
<dbReference type="InterPro" id="IPR009097">
    <property type="entry name" value="Cyclic_Pdiesterase"/>
</dbReference>
<evidence type="ECO:0000259" key="2">
    <source>
        <dbReference type="Pfam" id="PF02834"/>
    </source>
</evidence>
<accession>A0A1J5RIZ2</accession>